<feature type="transmembrane region" description="Helical" evidence="5">
    <location>
        <begin position="21"/>
        <end position="45"/>
    </location>
</feature>
<keyword evidence="7" id="KW-1185">Reference proteome</keyword>
<evidence type="ECO:0000256" key="2">
    <source>
        <dbReference type="ARBA" id="ARBA00022692"/>
    </source>
</evidence>
<evidence type="ECO:0000256" key="4">
    <source>
        <dbReference type="ARBA" id="ARBA00023136"/>
    </source>
</evidence>
<feature type="transmembrane region" description="Helical" evidence="5">
    <location>
        <begin position="65"/>
        <end position="94"/>
    </location>
</feature>
<dbReference type="EMBL" id="CP117255">
    <property type="protein sequence ID" value="WFR94661.1"/>
    <property type="molecule type" value="Genomic_DNA"/>
</dbReference>
<dbReference type="RefSeq" id="WP_111218890.1">
    <property type="nucleotide sequence ID" value="NZ_CP117255.1"/>
</dbReference>
<dbReference type="KEGG" id="rtu:PR017_12610"/>
<keyword evidence="2 5" id="KW-0812">Transmembrane</keyword>
<proteinExistence type="predicted"/>
<evidence type="ECO:0000313" key="7">
    <source>
        <dbReference type="Proteomes" id="UP000249499"/>
    </source>
</evidence>
<evidence type="ECO:0000256" key="3">
    <source>
        <dbReference type="ARBA" id="ARBA00022989"/>
    </source>
</evidence>
<dbReference type="InterPro" id="IPR059112">
    <property type="entry name" value="CysZ/EI24"/>
</dbReference>
<dbReference type="Proteomes" id="UP000249499">
    <property type="component" value="Chromosome"/>
</dbReference>
<dbReference type="Pfam" id="PF07264">
    <property type="entry name" value="EI24"/>
    <property type="match status" value="1"/>
</dbReference>
<keyword evidence="3 5" id="KW-1133">Transmembrane helix</keyword>
<sequence length="237" mass="25742">MIIESARLAVANLLAPDMRRLVWKVLGLSIAVLICFWLALQAFVATYGVSLLHYFFSGLPAWVDWLAVLLAAVVGLGAAFLLAPVAGLVAGLFLDDVAAVVERQDYPLDVPGKAMPFGPAMVSSIKFLGVLIVGNGIALILLIVPGVNLVAFFLVNGYLLGREFFEFAASRFRSPQQARNFRKKNASTVFLAGLVIAAFLAIPFVNLLTPLFAGAMMVHLHKRLTLRDPSFSDELRR</sequence>
<gene>
    <name evidence="6" type="ORF">PR017_12610</name>
</gene>
<keyword evidence="4 5" id="KW-0472">Membrane</keyword>
<accession>A0AAF1KSC0</accession>
<evidence type="ECO:0000313" key="6">
    <source>
        <dbReference type="EMBL" id="WFR94661.1"/>
    </source>
</evidence>
<evidence type="ECO:0000256" key="1">
    <source>
        <dbReference type="ARBA" id="ARBA00004141"/>
    </source>
</evidence>
<feature type="transmembrane region" description="Helical" evidence="5">
    <location>
        <begin position="127"/>
        <end position="155"/>
    </location>
</feature>
<dbReference type="AlphaFoldDB" id="A0AAF1KSC0"/>
<reference evidence="7" key="2">
    <citation type="journal article" date="2023" name="MicrobiologyOpen">
        <title>Genomics of the tumorigenes clade of the family Rhizobiaceae and description of Rhizobium rhododendri sp. nov.</title>
        <authorList>
            <person name="Kuzmanovic N."/>
            <person name="diCenzo G.C."/>
            <person name="Bunk B."/>
            <person name="Sproeer C."/>
            <person name="Fruehling A."/>
            <person name="Neumann-Schaal M."/>
            <person name="Overmann J."/>
            <person name="Smalla K."/>
        </authorList>
    </citation>
    <scope>NUCLEOTIDE SEQUENCE [LARGE SCALE GENOMIC DNA]</scope>
    <source>
        <strain evidence="7">1078</strain>
    </source>
</reference>
<reference evidence="6 7" key="1">
    <citation type="journal article" date="2018" name="Sci. Rep.">
        <title>Rhizobium tumorigenes sp. nov., a novel plant tumorigenic bacterium isolated from cane gall tumors on thornless blackberry.</title>
        <authorList>
            <person name="Kuzmanovi N."/>
            <person name="Smalla K."/>
            <person name="Gronow S."/>
            <person name="PuBawska J."/>
        </authorList>
    </citation>
    <scope>NUCLEOTIDE SEQUENCE [LARGE SCALE GENOMIC DNA]</scope>
    <source>
        <strain evidence="6 7">1078</strain>
    </source>
</reference>
<feature type="transmembrane region" description="Helical" evidence="5">
    <location>
        <begin position="189"/>
        <end position="213"/>
    </location>
</feature>
<name>A0AAF1KSC0_9HYPH</name>
<protein>
    <submittedName>
        <fullName evidence="6">Sulfate transporter family protein</fullName>
    </submittedName>
</protein>
<evidence type="ECO:0000256" key="5">
    <source>
        <dbReference type="SAM" id="Phobius"/>
    </source>
</evidence>
<dbReference type="NCBIfam" id="NF009407">
    <property type="entry name" value="PRK12768.1"/>
    <property type="match status" value="1"/>
</dbReference>
<comment type="subcellular location">
    <subcellularLocation>
        <location evidence="1">Membrane</location>
        <topology evidence="1">Multi-pass membrane protein</topology>
    </subcellularLocation>
</comment>
<organism evidence="6 7">
    <name type="scientific">Rhizobium tumorigenes</name>
    <dbReference type="NCBI Taxonomy" id="2041385"/>
    <lineage>
        <taxon>Bacteria</taxon>
        <taxon>Pseudomonadati</taxon>
        <taxon>Pseudomonadota</taxon>
        <taxon>Alphaproteobacteria</taxon>
        <taxon>Hyphomicrobiales</taxon>
        <taxon>Rhizobiaceae</taxon>
        <taxon>Rhizobium/Agrobacterium group</taxon>
        <taxon>Rhizobium</taxon>
    </lineage>
</organism>